<proteinExistence type="predicted"/>
<keyword evidence="2" id="KW-1185">Reference proteome</keyword>
<organism evidence="1 2">
    <name type="scientific">Ficus carica</name>
    <name type="common">Common fig</name>
    <dbReference type="NCBI Taxonomy" id="3494"/>
    <lineage>
        <taxon>Eukaryota</taxon>
        <taxon>Viridiplantae</taxon>
        <taxon>Streptophyta</taxon>
        <taxon>Embryophyta</taxon>
        <taxon>Tracheophyta</taxon>
        <taxon>Spermatophyta</taxon>
        <taxon>Magnoliopsida</taxon>
        <taxon>eudicotyledons</taxon>
        <taxon>Gunneridae</taxon>
        <taxon>Pentapetalae</taxon>
        <taxon>rosids</taxon>
        <taxon>fabids</taxon>
        <taxon>Rosales</taxon>
        <taxon>Moraceae</taxon>
        <taxon>Ficeae</taxon>
        <taxon>Ficus</taxon>
    </lineage>
</organism>
<reference evidence="1" key="1">
    <citation type="submission" date="2023-07" db="EMBL/GenBank/DDBJ databases">
        <title>draft genome sequence of fig (Ficus carica).</title>
        <authorList>
            <person name="Takahashi T."/>
            <person name="Nishimura K."/>
        </authorList>
    </citation>
    <scope>NUCLEOTIDE SEQUENCE</scope>
</reference>
<dbReference type="Proteomes" id="UP001187192">
    <property type="component" value="Unassembled WGS sequence"/>
</dbReference>
<accession>A0AA88D3V6</accession>
<sequence>MKRFSSMKWISNHVGGFGLWFELDWTDRPNHSMAVRHVVLAERKLMTYVYAVAESLQSWYQSGFPAIRFHSSAANATVFFRRTRDSYGCMDELLISDYLRYGPLPGEGLDMPYRDPEIYDDMYRRRYVSYVAA</sequence>
<protein>
    <submittedName>
        <fullName evidence="1">Uncharacterized protein</fullName>
    </submittedName>
</protein>
<name>A0AA88D3V6_FICCA</name>
<gene>
    <name evidence="1" type="ORF">TIFTF001_014275</name>
</gene>
<dbReference type="EMBL" id="BTGU01000019">
    <property type="protein sequence ID" value="GMN45083.1"/>
    <property type="molecule type" value="Genomic_DNA"/>
</dbReference>
<evidence type="ECO:0000313" key="2">
    <source>
        <dbReference type="Proteomes" id="UP001187192"/>
    </source>
</evidence>
<comment type="caution">
    <text evidence="1">The sequence shown here is derived from an EMBL/GenBank/DDBJ whole genome shotgun (WGS) entry which is preliminary data.</text>
</comment>
<evidence type="ECO:0000313" key="1">
    <source>
        <dbReference type="EMBL" id="GMN45083.1"/>
    </source>
</evidence>
<dbReference type="AlphaFoldDB" id="A0AA88D3V6"/>